<gene>
    <name evidence="1" type="ORF">FcAc13_00160</name>
</gene>
<evidence type="ECO:0000313" key="2">
    <source>
        <dbReference type="Proteomes" id="UP000651208"/>
    </source>
</evidence>
<name>A0ABR7QUD4_9GAMM</name>
<keyword evidence="2" id="KW-1185">Reference proteome</keyword>
<dbReference type="EMBL" id="JABURY010000001">
    <property type="protein sequence ID" value="MBC9129725.1"/>
    <property type="molecule type" value="Genomic_DNA"/>
</dbReference>
<accession>A0ABR7QUD4</accession>
<proteinExistence type="predicted"/>
<organism evidence="1 2">
    <name type="scientific">Frischella japonica</name>
    <dbReference type="NCBI Taxonomy" id="2741544"/>
    <lineage>
        <taxon>Bacteria</taxon>
        <taxon>Pseudomonadati</taxon>
        <taxon>Pseudomonadota</taxon>
        <taxon>Gammaproteobacteria</taxon>
        <taxon>Orbales</taxon>
        <taxon>Orbaceae</taxon>
        <taxon>Frischella</taxon>
    </lineage>
</organism>
<evidence type="ECO:0000313" key="1">
    <source>
        <dbReference type="EMBL" id="MBC9129725.1"/>
    </source>
</evidence>
<comment type="caution">
    <text evidence="1">The sequence shown here is derived from an EMBL/GenBank/DDBJ whole genome shotgun (WGS) entry which is preliminary data.</text>
</comment>
<dbReference type="RefSeq" id="WP_187754195.1">
    <property type="nucleotide sequence ID" value="NZ_JABURY010000001.1"/>
</dbReference>
<sequence length="201" mass="24188">MKYIQRFIIICLLSLFNVNIALSENFKSDLPYYHKIKLPYSSNQLKKYYYWGEYGLYLSPNMPFPLRFTNKEFSFKPKLFEYLTKTTFYFPHGYFYYKDILYKGIIQMAIGENDEKVFTFQLYSYGNNGNLIDAILLYKIQNGEISYWNDFVIKPDGKILIKQHQQQNLFELDENPKDKKIYTKEKKYQMSSSGFFNTIKD</sequence>
<dbReference type="Proteomes" id="UP000651208">
    <property type="component" value="Unassembled WGS sequence"/>
</dbReference>
<reference evidence="1 2" key="1">
    <citation type="submission" date="2020-06" db="EMBL/GenBank/DDBJ databases">
        <title>Frischella cerana isolated from Apis cerana gut homogenate.</title>
        <authorList>
            <person name="Wolter L.A."/>
            <person name="Suenami S."/>
            <person name="Miyazaki R."/>
        </authorList>
    </citation>
    <scope>NUCLEOTIDE SEQUENCE [LARGE SCALE GENOMIC DNA]</scope>
    <source>
        <strain evidence="1 2">Ac13</strain>
    </source>
</reference>
<protein>
    <submittedName>
        <fullName evidence="1">Uncharacterized protein</fullName>
    </submittedName>
</protein>